<evidence type="ECO:0000256" key="2">
    <source>
        <dbReference type="SAM" id="Phobius"/>
    </source>
</evidence>
<feature type="region of interest" description="Disordered" evidence="1">
    <location>
        <begin position="1"/>
        <end position="36"/>
    </location>
</feature>
<feature type="transmembrane region" description="Helical" evidence="2">
    <location>
        <begin position="423"/>
        <end position="456"/>
    </location>
</feature>
<feature type="compositionally biased region" description="Polar residues" evidence="1">
    <location>
        <begin position="22"/>
        <end position="31"/>
    </location>
</feature>
<accession>A0A2I2KZI5</accession>
<evidence type="ECO:0000256" key="1">
    <source>
        <dbReference type="SAM" id="MobiDB-lite"/>
    </source>
</evidence>
<name>A0A2I2KZI5_9ACTN</name>
<dbReference type="EMBL" id="FZMO01000525">
    <property type="protein sequence ID" value="SNQ51076.1"/>
    <property type="molecule type" value="Genomic_DNA"/>
</dbReference>
<keyword evidence="2" id="KW-1133">Transmembrane helix</keyword>
<sequence>MTDEEWDSEEWDTEGWEGPRDSVNSSNTASNGARVGAQFGVNRGRVDIRNSPTYVYQGDSPEEQCRVALNYLRADSARPAEEILRKLMWGGQPTTRIAYYYTLSVLGDRSVYELDSELIEEIRKARAYCSDQAQDSWCQAQDVVMGLLRSLPHGTARESTADAEQWNGEWEDLLAFDKVPSERQEEIRRSLAMIASGRVREQLESGVRERVVAEKVRADRVRRVWMFFHPDPLEPKLYPLPPLEAPLPSWQLIAGGPLLLCAGTVLVGMNHWWVAIMVLGIQLGGVRLLGPLGVESRARRLVAEAEERNAQRLRTLPDPRSPGHWVSSGLVRDLCRVVEDQFTEARPHRNGTWAEQTVEVRAYLKERLVAQYGNSQRSADTVAWLARWHARRAATPGGPAWQPRDLDEAAPAGDTITRRPPWLGAVAAVATLGVLFAVGQVVSAVLLGVGAVWVVLVSRRQAASRRAIALREDAQQRLLVEEQRGLDEWREILADRPSDEEMARWLAMDKAHVRYEAIERAGLVERDVVTHAVMVEGAKGARALRLASGPPRYSAYTVRVFVLSHSGVHEVNAKLDFHTGDILDEQRNHFSYEKVASVSAREKGARRVRNVKGQATQSEKLRAAAVTVRLVSGENAVSVRESYRRPTGGAGLDGQDEDLAELVLRDSGFEGVLRILESVASEGGGWIRRDRERRARWAHSLFD</sequence>
<gene>
    <name evidence="3" type="ORF">FRACA_60062</name>
</gene>
<dbReference type="RefSeq" id="WP_133150857.1">
    <property type="nucleotide sequence ID" value="NZ_FZMO01000525.1"/>
</dbReference>
<dbReference type="AlphaFoldDB" id="A0A2I2KZI5"/>
<evidence type="ECO:0000313" key="4">
    <source>
        <dbReference type="Proteomes" id="UP000234331"/>
    </source>
</evidence>
<dbReference type="Proteomes" id="UP000234331">
    <property type="component" value="Unassembled WGS sequence"/>
</dbReference>
<protein>
    <submittedName>
        <fullName evidence="3">Uncharacterized protein</fullName>
    </submittedName>
</protein>
<keyword evidence="4" id="KW-1185">Reference proteome</keyword>
<keyword evidence="2" id="KW-0472">Membrane</keyword>
<keyword evidence="2" id="KW-0812">Transmembrane</keyword>
<reference evidence="3 4" key="1">
    <citation type="submission" date="2017-06" db="EMBL/GenBank/DDBJ databases">
        <authorList>
            <person name="Kim H.J."/>
            <person name="Triplett B.A."/>
        </authorList>
    </citation>
    <scope>NUCLEOTIDE SEQUENCE [LARGE SCALE GENOMIC DNA]</scope>
    <source>
        <strain evidence="3">FRACA_ARgP5</strain>
    </source>
</reference>
<organism evidence="3 4">
    <name type="scientific">Frankia canadensis</name>
    <dbReference type="NCBI Taxonomy" id="1836972"/>
    <lineage>
        <taxon>Bacteria</taxon>
        <taxon>Bacillati</taxon>
        <taxon>Actinomycetota</taxon>
        <taxon>Actinomycetes</taxon>
        <taxon>Frankiales</taxon>
        <taxon>Frankiaceae</taxon>
        <taxon>Frankia</taxon>
    </lineage>
</organism>
<evidence type="ECO:0000313" key="3">
    <source>
        <dbReference type="EMBL" id="SNQ51076.1"/>
    </source>
</evidence>
<feature type="compositionally biased region" description="Acidic residues" evidence="1">
    <location>
        <begin position="1"/>
        <end position="15"/>
    </location>
</feature>
<dbReference type="OrthoDB" id="4501073at2"/>
<proteinExistence type="predicted"/>